<protein>
    <recommendedName>
        <fullName evidence="5">Thymidine phosphorylase</fullName>
    </recommendedName>
</protein>
<feature type="compositionally biased region" description="Low complexity" evidence="2">
    <location>
        <begin position="245"/>
        <end position="263"/>
    </location>
</feature>
<comment type="caution">
    <text evidence="3">The sequence shown here is derived from an EMBL/GenBank/DDBJ whole genome shotgun (WGS) entry which is preliminary data.</text>
</comment>
<organism evidence="3 4">
    <name type="scientific">Rhodanobacter fulvus Jip2</name>
    <dbReference type="NCBI Taxonomy" id="1163408"/>
    <lineage>
        <taxon>Bacteria</taxon>
        <taxon>Pseudomonadati</taxon>
        <taxon>Pseudomonadota</taxon>
        <taxon>Gammaproteobacteria</taxon>
        <taxon>Lysobacterales</taxon>
        <taxon>Rhodanobacteraceae</taxon>
        <taxon>Rhodanobacter</taxon>
    </lineage>
</organism>
<dbReference type="OrthoDB" id="6188167at2"/>
<gene>
    <name evidence="3" type="ORF">UU9_07738</name>
</gene>
<feature type="region of interest" description="Disordered" evidence="2">
    <location>
        <begin position="1"/>
        <end position="24"/>
    </location>
</feature>
<dbReference type="Proteomes" id="UP000004210">
    <property type="component" value="Unassembled WGS sequence"/>
</dbReference>
<feature type="region of interest" description="Disordered" evidence="2">
    <location>
        <begin position="238"/>
        <end position="263"/>
    </location>
</feature>
<evidence type="ECO:0000313" key="3">
    <source>
        <dbReference type="EMBL" id="EIL89852.1"/>
    </source>
</evidence>
<evidence type="ECO:0000256" key="2">
    <source>
        <dbReference type="SAM" id="MobiDB-lite"/>
    </source>
</evidence>
<keyword evidence="1" id="KW-0175">Coiled coil</keyword>
<dbReference type="PATRIC" id="fig|1163408.3.peg.1584"/>
<proteinExistence type="predicted"/>
<evidence type="ECO:0000313" key="4">
    <source>
        <dbReference type="Proteomes" id="UP000004210"/>
    </source>
</evidence>
<dbReference type="AlphaFoldDB" id="I4VRL1"/>
<dbReference type="EMBL" id="AJXU01000030">
    <property type="protein sequence ID" value="EIL89852.1"/>
    <property type="molecule type" value="Genomic_DNA"/>
</dbReference>
<evidence type="ECO:0000256" key="1">
    <source>
        <dbReference type="SAM" id="Coils"/>
    </source>
</evidence>
<feature type="compositionally biased region" description="Basic and acidic residues" evidence="2">
    <location>
        <begin position="615"/>
        <end position="624"/>
    </location>
</feature>
<accession>I4VRL1</accession>
<keyword evidence="4" id="KW-1185">Reference proteome</keyword>
<name>I4VRL1_9GAMM</name>
<dbReference type="Pfam" id="PF07793">
    <property type="entry name" value="DUF1631"/>
    <property type="match status" value="1"/>
</dbReference>
<dbReference type="eggNOG" id="COG5148">
    <property type="taxonomic scope" value="Bacteria"/>
</dbReference>
<evidence type="ECO:0008006" key="5">
    <source>
        <dbReference type="Google" id="ProtNLM"/>
    </source>
</evidence>
<dbReference type="InterPro" id="IPR012434">
    <property type="entry name" value="DUF1631"/>
</dbReference>
<feature type="coiled-coil region" evidence="1">
    <location>
        <begin position="460"/>
        <end position="504"/>
    </location>
</feature>
<feature type="region of interest" description="Disordered" evidence="2">
    <location>
        <begin position="614"/>
        <end position="633"/>
    </location>
</feature>
<sequence length="743" mass="82271">MDAEQLRRGSLVSDPAPDTSRGRWPARAQRLLEDICARCVAELHQPLQRSLAAFDQHIFMRAEKAHQASEQQEYFATRQQVQQDRAALGQRFANRLVVSFDRIGHHTPAPTNRLGTWGQLELLDPVEHELSMTLEQLSARAEARHGTVLHELGYRLGVLVAASPLEGEALPNGPRALIHAFHHVSSSLALSLPQQQTLLHCFDQSVLRTLGPLLAAVNTRLLDDGILPRLRGTQLPRHVASRPHAVPTPDADTTPAAAARNTPAAHEPIAVLESLRDLLAQQRGIDGAGGGQPVGRAASPEELQTALAALQAHLVAVTDHASRELRSAQRLRDELLVHLNSGKPADAPRTELSGEQGDTVELVAMLFEQLGEQLQRNGNAKALLGGLQLPLLRMAMTDHDFFERPEHPARQLLDTVTTTANDWFDGGDEESNRPLAAKLEQLVSRARQEPPSADLYASLLADIKRHVEVLSRKAQAAEHRHLEAAQGRERLDQARQRATELMAERFAQSPPRGLLRALLDRAWSDVLALTLLRHGEDSEAFTAQLQVTDQLLGRVPTTDRQQLRQDVETGLQQIGMHAEEAEQVAQRLLGIDSVDPAVDLPSATDLALRLKHHQRLGEQSDHAEPTAQVQPPVDAREREIQLRLRQMPFGSWFEFDDPATGQIVRRKLSWYSPMSGRCLMVTRRGQRGEEMTLAQLAHDIARGHAREMPTPRESLLDRAWHGLTGALRQSPTPSAVAQGYRRP</sequence>
<reference evidence="3 4" key="1">
    <citation type="journal article" date="2012" name="J. Bacteriol.">
        <title>Genome sequences for six rhodanobacter strains, isolated from soils and the terrestrial subsurface, with variable denitrification capabilities.</title>
        <authorList>
            <person name="Kostka J.E."/>
            <person name="Green S.J."/>
            <person name="Rishishwar L."/>
            <person name="Prakash O."/>
            <person name="Katz L.S."/>
            <person name="Marino-Ramirez L."/>
            <person name="Jordan I.K."/>
            <person name="Munk C."/>
            <person name="Ivanova N."/>
            <person name="Mikhailova N."/>
            <person name="Watson D.B."/>
            <person name="Brown S.D."/>
            <person name="Palumbo A.V."/>
            <person name="Brooks S.C."/>
        </authorList>
    </citation>
    <scope>NUCLEOTIDE SEQUENCE [LARGE SCALE GENOMIC DNA]</scope>
    <source>
        <strain evidence="4">Jip2T</strain>
    </source>
</reference>
<dbReference type="STRING" id="1163408.UU9_07738"/>